<keyword evidence="2" id="KW-0813">Transport</keyword>
<organism evidence="8">
    <name type="scientific">Arundo donax</name>
    <name type="common">Giant reed</name>
    <name type="synonym">Donax arundinaceus</name>
    <dbReference type="NCBI Taxonomy" id="35708"/>
    <lineage>
        <taxon>Eukaryota</taxon>
        <taxon>Viridiplantae</taxon>
        <taxon>Streptophyta</taxon>
        <taxon>Embryophyta</taxon>
        <taxon>Tracheophyta</taxon>
        <taxon>Spermatophyta</taxon>
        <taxon>Magnoliopsida</taxon>
        <taxon>Liliopsida</taxon>
        <taxon>Poales</taxon>
        <taxon>Poaceae</taxon>
        <taxon>PACMAD clade</taxon>
        <taxon>Arundinoideae</taxon>
        <taxon>Arundineae</taxon>
        <taxon>Arundo</taxon>
    </lineage>
</organism>
<protein>
    <recommendedName>
        <fullName evidence="7">ABC-2 type transporter transmembrane domain-containing protein</fullName>
    </recommendedName>
</protein>
<dbReference type="InterPro" id="IPR013525">
    <property type="entry name" value="ABC2_TM"/>
</dbReference>
<evidence type="ECO:0000256" key="5">
    <source>
        <dbReference type="ARBA" id="ARBA00023136"/>
    </source>
</evidence>
<evidence type="ECO:0000256" key="6">
    <source>
        <dbReference type="SAM" id="Phobius"/>
    </source>
</evidence>
<evidence type="ECO:0000256" key="1">
    <source>
        <dbReference type="ARBA" id="ARBA00004141"/>
    </source>
</evidence>
<feature type="transmembrane region" description="Helical" evidence="6">
    <location>
        <begin position="12"/>
        <end position="29"/>
    </location>
</feature>
<evidence type="ECO:0000256" key="4">
    <source>
        <dbReference type="ARBA" id="ARBA00022989"/>
    </source>
</evidence>
<feature type="domain" description="ABC-2 type transporter transmembrane" evidence="7">
    <location>
        <begin position="1"/>
        <end position="84"/>
    </location>
</feature>
<keyword evidence="4 6" id="KW-1133">Transmembrane helix</keyword>
<keyword evidence="3 6" id="KW-0812">Transmembrane</keyword>
<evidence type="ECO:0000256" key="2">
    <source>
        <dbReference type="ARBA" id="ARBA00022448"/>
    </source>
</evidence>
<dbReference type="GO" id="GO:0005886">
    <property type="term" value="C:plasma membrane"/>
    <property type="evidence" value="ECO:0007669"/>
    <property type="project" value="UniProtKB-ARBA"/>
</dbReference>
<reference evidence="8" key="2">
    <citation type="journal article" date="2015" name="Data Brief">
        <title>Shoot transcriptome of the giant reed, Arundo donax.</title>
        <authorList>
            <person name="Barrero R.A."/>
            <person name="Guerrero F.D."/>
            <person name="Moolhuijzen P."/>
            <person name="Goolsby J.A."/>
            <person name="Tidwell J."/>
            <person name="Bellgard S.E."/>
            <person name="Bellgard M.I."/>
        </authorList>
    </citation>
    <scope>NUCLEOTIDE SEQUENCE</scope>
    <source>
        <tissue evidence="8">Shoot tissue taken approximately 20 cm above the soil surface</tissue>
    </source>
</reference>
<accession>A0A0A9G2D8</accession>
<dbReference type="Pfam" id="PF01061">
    <property type="entry name" value="ABC2_membrane"/>
    <property type="match status" value="1"/>
</dbReference>
<dbReference type="AlphaFoldDB" id="A0A0A9G2D8"/>
<feature type="transmembrane region" description="Helical" evidence="6">
    <location>
        <begin position="35"/>
        <end position="54"/>
    </location>
</feature>
<evidence type="ECO:0000256" key="3">
    <source>
        <dbReference type="ARBA" id="ARBA00022692"/>
    </source>
</evidence>
<evidence type="ECO:0000259" key="7">
    <source>
        <dbReference type="Pfam" id="PF01061"/>
    </source>
</evidence>
<sequence length="172" mass="19787">MIGFEWTVAKFSWYLFMYFTVCGMMAIGLTQNHHVASIVSASCCTTWNLFGFLIPRTKIPFWWRWYYWLCPVAWSLYGTVVLQYGDNVDAPLFDGVTNTTVAKFVSDYFGFKHSFLGGGCHGGAFGMLFALLFGLCHNEAKFPKEVMLIVKNFMHLKICTLKFDRMVFSRGR</sequence>
<name>A0A0A9G2D8_ARUDO</name>
<feature type="transmembrane region" description="Helical" evidence="6">
    <location>
        <begin position="115"/>
        <end position="135"/>
    </location>
</feature>
<dbReference type="GO" id="GO:0140359">
    <property type="term" value="F:ABC-type transporter activity"/>
    <property type="evidence" value="ECO:0007669"/>
    <property type="project" value="InterPro"/>
</dbReference>
<keyword evidence="5 6" id="KW-0472">Membrane</keyword>
<dbReference type="PANTHER" id="PTHR19241">
    <property type="entry name" value="ATP-BINDING CASSETTE TRANSPORTER"/>
    <property type="match status" value="1"/>
</dbReference>
<evidence type="ECO:0000313" key="8">
    <source>
        <dbReference type="EMBL" id="JAE18657.1"/>
    </source>
</evidence>
<comment type="subcellular location">
    <subcellularLocation>
        <location evidence="1">Membrane</location>
        <topology evidence="1">Multi-pass membrane protein</topology>
    </subcellularLocation>
</comment>
<reference evidence="8" key="1">
    <citation type="submission" date="2014-09" db="EMBL/GenBank/DDBJ databases">
        <authorList>
            <person name="Magalhaes I.L.F."/>
            <person name="Oliveira U."/>
            <person name="Santos F.R."/>
            <person name="Vidigal T.H.D.A."/>
            <person name="Brescovit A.D."/>
            <person name="Santos A.J."/>
        </authorList>
    </citation>
    <scope>NUCLEOTIDE SEQUENCE</scope>
    <source>
        <tissue evidence="8">Shoot tissue taken approximately 20 cm above the soil surface</tissue>
    </source>
</reference>
<proteinExistence type="predicted"/>
<feature type="transmembrane region" description="Helical" evidence="6">
    <location>
        <begin position="66"/>
        <end position="85"/>
    </location>
</feature>
<dbReference type="EMBL" id="GBRH01179239">
    <property type="protein sequence ID" value="JAE18657.1"/>
    <property type="molecule type" value="Transcribed_RNA"/>
</dbReference>